<sequence>MAMVAPAEDERKASTFPFLRLPPELRNKIYGLVLHHDYIEIGPYGHMSIYQPIRHVLALLFINRRIYAETALLPYRHITFFFKCKIVIMKFFVRRSAAQREAMRKLGLVAYQGRKMHLGSGEFTIESFTYMKDLANLSEAVIHEVSGLHVASLTSMSMSGTARMIRQWKPAIEIKVRDHRGVWKQY</sequence>
<dbReference type="EMBL" id="JAGMVJ010000030">
    <property type="protein sequence ID" value="KAH7069351.1"/>
    <property type="molecule type" value="Genomic_DNA"/>
</dbReference>
<evidence type="ECO:0000313" key="2">
    <source>
        <dbReference type="Proteomes" id="UP000813461"/>
    </source>
</evidence>
<organism evidence="1 2">
    <name type="scientific">Paraphoma chrysanthemicola</name>
    <dbReference type="NCBI Taxonomy" id="798071"/>
    <lineage>
        <taxon>Eukaryota</taxon>
        <taxon>Fungi</taxon>
        <taxon>Dikarya</taxon>
        <taxon>Ascomycota</taxon>
        <taxon>Pezizomycotina</taxon>
        <taxon>Dothideomycetes</taxon>
        <taxon>Pleosporomycetidae</taxon>
        <taxon>Pleosporales</taxon>
        <taxon>Pleosporineae</taxon>
        <taxon>Phaeosphaeriaceae</taxon>
        <taxon>Paraphoma</taxon>
    </lineage>
</organism>
<reference evidence="1" key="1">
    <citation type="journal article" date="2021" name="Nat. Commun.">
        <title>Genetic determinants of endophytism in the Arabidopsis root mycobiome.</title>
        <authorList>
            <person name="Mesny F."/>
            <person name="Miyauchi S."/>
            <person name="Thiergart T."/>
            <person name="Pickel B."/>
            <person name="Atanasova L."/>
            <person name="Karlsson M."/>
            <person name="Huettel B."/>
            <person name="Barry K.W."/>
            <person name="Haridas S."/>
            <person name="Chen C."/>
            <person name="Bauer D."/>
            <person name="Andreopoulos W."/>
            <person name="Pangilinan J."/>
            <person name="LaButti K."/>
            <person name="Riley R."/>
            <person name="Lipzen A."/>
            <person name="Clum A."/>
            <person name="Drula E."/>
            <person name="Henrissat B."/>
            <person name="Kohler A."/>
            <person name="Grigoriev I.V."/>
            <person name="Martin F.M."/>
            <person name="Hacquard S."/>
        </authorList>
    </citation>
    <scope>NUCLEOTIDE SEQUENCE</scope>
    <source>
        <strain evidence="1">MPI-SDFR-AT-0120</strain>
    </source>
</reference>
<protein>
    <submittedName>
        <fullName evidence="1">Uncharacterized protein</fullName>
    </submittedName>
</protein>
<proteinExistence type="predicted"/>
<dbReference type="OrthoDB" id="3659303at2759"/>
<name>A0A8K0QUM9_9PLEO</name>
<keyword evidence="2" id="KW-1185">Reference proteome</keyword>
<comment type="caution">
    <text evidence="1">The sequence shown here is derived from an EMBL/GenBank/DDBJ whole genome shotgun (WGS) entry which is preliminary data.</text>
</comment>
<accession>A0A8K0QUM9</accession>
<gene>
    <name evidence="1" type="ORF">FB567DRAFT_634280</name>
</gene>
<dbReference type="Proteomes" id="UP000813461">
    <property type="component" value="Unassembled WGS sequence"/>
</dbReference>
<dbReference type="AlphaFoldDB" id="A0A8K0QUM9"/>
<dbReference type="PANTHER" id="PTHR38790:SF4">
    <property type="entry name" value="2EXR DOMAIN-CONTAINING PROTEIN"/>
    <property type="match status" value="1"/>
</dbReference>
<evidence type="ECO:0000313" key="1">
    <source>
        <dbReference type="EMBL" id="KAH7069351.1"/>
    </source>
</evidence>
<dbReference type="PANTHER" id="PTHR38790">
    <property type="entry name" value="2EXR DOMAIN-CONTAINING PROTEIN-RELATED"/>
    <property type="match status" value="1"/>
</dbReference>